<evidence type="ECO:0000313" key="2">
    <source>
        <dbReference type="Proteomes" id="UP000708208"/>
    </source>
</evidence>
<proteinExistence type="predicted"/>
<name>A0A8J2NR81_9HEXA</name>
<organism evidence="1 2">
    <name type="scientific">Allacma fusca</name>
    <dbReference type="NCBI Taxonomy" id="39272"/>
    <lineage>
        <taxon>Eukaryota</taxon>
        <taxon>Metazoa</taxon>
        <taxon>Ecdysozoa</taxon>
        <taxon>Arthropoda</taxon>
        <taxon>Hexapoda</taxon>
        <taxon>Collembola</taxon>
        <taxon>Symphypleona</taxon>
        <taxon>Sminthuridae</taxon>
        <taxon>Allacma</taxon>
    </lineage>
</organism>
<reference evidence="1" key="1">
    <citation type="submission" date="2021-06" db="EMBL/GenBank/DDBJ databases">
        <authorList>
            <person name="Hodson N. C."/>
            <person name="Mongue J. A."/>
            <person name="Jaron S. K."/>
        </authorList>
    </citation>
    <scope>NUCLEOTIDE SEQUENCE</scope>
</reference>
<sequence length="67" mass="7522">MRFSFLKNRCSANEMSLGSFYVMIVGPHQDWLHHELTELGIGSNAWKISSQVSGERVPSVFVPLNAN</sequence>
<accession>A0A8J2NR81</accession>
<keyword evidence="2" id="KW-1185">Reference proteome</keyword>
<dbReference type="AlphaFoldDB" id="A0A8J2NR81"/>
<dbReference type="EMBL" id="CAJVCH010054902">
    <property type="protein sequence ID" value="CAG7718638.1"/>
    <property type="molecule type" value="Genomic_DNA"/>
</dbReference>
<evidence type="ECO:0000313" key="1">
    <source>
        <dbReference type="EMBL" id="CAG7718638.1"/>
    </source>
</evidence>
<dbReference type="Proteomes" id="UP000708208">
    <property type="component" value="Unassembled WGS sequence"/>
</dbReference>
<protein>
    <submittedName>
        <fullName evidence="1">Uncharacterized protein</fullName>
    </submittedName>
</protein>
<gene>
    <name evidence="1" type="ORF">AFUS01_LOCUS8015</name>
</gene>
<comment type="caution">
    <text evidence="1">The sequence shown here is derived from an EMBL/GenBank/DDBJ whole genome shotgun (WGS) entry which is preliminary data.</text>
</comment>